<evidence type="ECO:0000259" key="5">
    <source>
        <dbReference type="PROSITE" id="PS50111"/>
    </source>
</evidence>
<evidence type="ECO:0000256" key="4">
    <source>
        <dbReference type="SAM" id="Coils"/>
    </source>
</evidence>
<accession>A0A1H6FTU5</accession>
<dbReference type="Gene3D" id="1.10.490.10">
    <property type="entry name" value="Globins"/>
    <property type="match status" value="1"/>
</dbReference>
<dbReference type="Proteomes" id="UP000199112">
    <property type="component" value="Unassembled WGS sequence"/>
</dbReference>
<dbReference type="SUPFAM" id="SSF46458">
    <property type="entry name" value="Globin-like"/>
    <property type="match status" value="1"/>
</dbReference>
<keyword evidence="7" id="KW-1185">Reference proteome</keyword>
<evidence type="ECO:0000313" key="7">
    <source>
        <dbReference type="Proteomes" id="UP000199112"/>
    </source>
</evidence>
<feature type="coiled-coil region" evidence="4">
    <location>
        <begin position="350"/>
        <end position="427"/>
    </location>
</feature>
<dbReference type="Pfam" id="PF11563">
    <property type="entry name" value="Protoglobin"/>
    <property type="match status" value="1"/>
</dbReference>
<dbReference type="AlphaFoldDB" id="A0A1H6FTU5"/>
<reference evidence="7" key="1">
    <citation type="submission" date="2016-10" db="EMBL/GenBank/DDBJ databases">
        <authorList>
            <person name="Varghese N."/>
            <person name="Submissions S."/>
        </authorList>
    </citation>
    <scope>NUCLEOTIDE SEQUENCE [LARGE SCALE GENOMIC DNA]</scope>
    <source>
        <strain evidence="7">CGMCC 1.8981</strain>
    </source>
</reference>
<dbReference type="Pfam" id="PF00015">
    <property type="entry name" value="MCPsignal"/>
    <property type="match status" value="1"/>
</dbReference>
<dbReference type="InterPro" id="IPR039379">
    <property type="entry name" value="Protoglobin_sensor_dom"/>
</dbReference>
<dbReference type="InterPro" id="IPR044398">
    <property type="entry name" value="Globin-sensor_dom"/>
</dbReference>
<gene>
    <name evidence="6" type="ORF">SAMN04487967_1228</name>
</gene>
<proteinExistence type="inferred from homology"/>
<dbReference type="PANTHER" id="PTHR32089:SF112">
    <property type="entry name" value="LYSOZYME-LIKE PROTEIN-RELATED"/>
    <property type="match status" value="1"/>
</dbReference>
<keyword evidence="1 3" id="KW-0807">Transducer</keyword>
<dbReference type="PROSITE" id="PS50111">
    <property type="entry name" value="CHEMOTAXIS_TRANSDUC_2"/>
    <property type="match status" value="1"/>
</dbReference>
<comment type="similarity">
    <text evidence="2">Belongs to the methyl-accepting chemotaxis (MCP) protein family.</text>
</comment>
<organism evidence="6 7">
    <name type="scientific">Natronorubrum sediminis</name>
    <dbReference type="NCBI Taxonomy" id="640943"/>
    <lineage>
        <taxon>Archaea</taxon>
        <taxon>Methanobacteriati</taxon>
        <taxon>Methanobacteriota</taxon>
        <taxon>Stenosarchaea group</taxon>
        <taxon>Halobacteria</taxon>
        <taxon>Halobacteriales</taxon>
        <taxon>Natrialbaceae</taxon>
        <taxon>Natronorubrum</taxon>
    </lineage>
</organism>
<dbReference type="Gene3D" id="1.10.287.950">
    <property type="entry name" value="Methyl-accepting chemotaxis protein"/>
    <property type="match status" value="1"/>
</dbReference>
<dbReference type="InterPro" id="IPR004089">
    <property type="entry name" value="MCPsignal_dom"/>
</dbReference>
<dbReference type="GO" id="GO:0019825">
    <property type="term" value="F:oxygen binding"/>
    <property type="evidence" value="ECO:0007669"/>
    <property type="project" value="InterPro"/>
</dbReference>
<feature type="domain" description="Methyl-accepting transducer" evidence="5">
    <location>
        <begin position="258"/>
        <end position="495"/>
    </location>
</feature>
<dbReference type="InterPro" id="IPR012292">
    <property type="entry name" value="Globin/Proto"/>
</dbReference>
<dbReference type="OrthoDB" id="8523at2157"/>
<dbReference type="SUPFAM" id="SSF58104">
    <property type="entry name" value="Methyl-accepting chemotaxis protein (MCP) signaling domain"/>
    <property type="match status" value="1"/>
</dbReference>
<name>A0A1H6FTU5_9EURY</name>
<evidence type="ECO:0000256" key="2">
    <source>
        <dbReference type="ARBA" id="ARBA00029447"/>
    </source>
</evidence>
<dbReference type="GO" id="GO:0020037">
    <property type="term" value="F:heme binding"/>
    <property type="evidence" value="ECO:0007669"/>
    <property type="project" value="InterPro"/>
</dbReference>
<dbReference type="EMBL" id="FNWL01000001">
    <property type="protein sequence ID" value="SEH13225.1"/>
    <property type="molecule type" value="Genomic_DNA"/>
</dbReference>
<sequence>MNPTETFGTGALNDAFDTAELVERIGLTEDELAWRKHFIGFDESDERRLADLEPVVRDNQDAIADDFYENLLGYEGTRNVIERSPKGVEALKQTQRAYLVSLSTGDYDQQFFANRARIGKLHELLDMPLKHYIGQYGVYYDLLLERLNERIQRQVIEEIETWTAERDDDGGALGGLAGALGFRGDESDADGLEASFEETVRDAIDDGMHDVLSLLRIINLDVQIATETYVDSAAQDLEESIARRQRLAREVETDVQAPIEELHDAGEEIASRAEAISTHTDRQADEATDAAAELGELSAAIEEVASVTDAVSAESERTERLAADGTSAATDAIDDLEKIDEAAETVSQSVDELAARTDEIETVLERLEDVADRTSVLAKNAKIEATRTRGDNAQTMSVIAEEVDSFAEQTRRDLERVEDALEGVREAAADTVDATDATVERIDDGTTRIRATMESFDEIHAAARTTAARMDDVATATDQQAHNVQSAAATVESIAETAGDVSGAAQSVAAASQEQTASLESVSETVARLTTVETDADVPVYERLE</sequence>
<keyword evidence="4" id="KW-0175">Coiled coil</keyword>
<dbReference type="InterPro" id="IPR009050">
    <property type="entry name" value="Globin-like_sf"/>
</dbReference>
<dbReference type="SMART" id="SM00283">
    <property type="entry name" value="MA"/>
    <property type="match status" value="1"/>
</dbReference>
<protein>
    <submittedName>
        <fullName evidence="6">Methyl-accepting chemotaxis protein</fullName>
    </submittedName>
</protein>
<dbReference type="GO" id="GO:0007165">
    <property type="term" value="P:signal transduction"/>
    <property type="evidence" value="ECO:0007669"/>
    <property type="project" value="UniProtKB-KW"/>
</dbReference>
<dbReference type="GO" id="GO:0016020">
    <property type="term" value="C:membrane"/>
    <property type="evidence" value="ECO:0007669"/>
    <property type="project" value="InterPro"/>
</dbReference>
<evidence type="ECO:0000313" key="6">
    <source>
        <dbReference type="EMBL" id="SEH13225.1"/>
    </source>
</evidence>
<evidence type="ECO:0000256" key="3">
    <source>
        <dbReference type="PROSITE-ProRule" id="PRU00284"/>
    </source>
</evidence>
<evidence type="ECO:0000256" key="1">
    <source>
        <dbReference type="ARBA" id="ARBA00023224"/>
    </source>
</evidence>
<dbReference type="CDD" id="cd01068">
    <property type="entry name" value="globin_sensor"/>
    <property type="match status" value="1"/>
</dbReference>
<dbReference type="PANTHER" id="PTHR32089">
    <property type="entry name" value="METHYL-ACCEPTING CHEMOTAXIS PROTEIN MCPB"/>
    <property type="match status" value="1"/>
</dbReference>
<dbReference type="RefSeq" id="WP_090506071.1">
    <property type="nucleotide sequence ID" value="NZ_FNWL01000001.1"/>
</dbReference>